<name>A0A846Z864_9ACTN</name>
<evidence type="ECO:0000256" key="2">
    <source>
        <dbReference type="ARBA" id="ARBA00023002"/>
    </source>
</evidence>
<dbReference type="InterPro" id="IPR051122">
    <property type="entry name" value="SDR_DHRS6-like"/>
</dbReference>
<protein>
    <submittedName>
        <fullName evidence="3">SDR family oxidoreductase</fullName>
    </submittedName>
</protein>
<dbReference type="InterPro" id="IPR002347">
    <property type="entry name" value="SDR_fam"/>
</dbReference>
<proteinExistence type="inferred from homology"/>
<organism evidence="3 4">
    <name type="scientific">Actinomadura latina</name>
    <dbReference type="NCBI Taxonomy" id="163603"/>
    <lineage>
        <taxon>Bacteria</taxon>
        <taxon>Bacillati</taxon>
        <taxon>Actinomycetota</taxon>
        <taxon>Actinomycetes</taxon>
        <taxon>Streptosporangiales</taxon>
        <taxon>Thermomonosporaceae</taxon>
        <taxon>Actinomadura</taxon>
    </lineage>
</organism>
<dbReference type="CDD" id="cd05233">
    <property type="entry name" value="SDR_c"/>
    <property type="match status" value="1"/>
</dbReference>
<evidence type="ECO:0000313" key="3">
    <source>
        <dbReference type="EMBL" id="NKZ06785.1"/>
    </source>
</evidence>
<reference evidence="3 4" key="1">
    <citation type="submission" date="2020-04" db="EMBL/GenBank/DDBJ databases">
        <title>MicrobeNet Type strains.</title>
        <authorList>
            <person name="Nicholson A.C."/>
        </authorList>
    </citation>
    <scope>NUCLEOTIDE SEQUENCE [LARGE SCALE GENOMIC DNA]</scope>
    <source>
        <strain evidence="3 4">ATCC BAA-277</strain>
    </source>
</reference>
<dbReference type="PANTHER" id="PTHR43477">
    <property type="entry name" value="DIHYDROANTICAPSIN 7-DEHYDROGENASE"/>
    <property type="match status" value="1"/>
</dbReference>
<dbReference type="AlphaFoldDB" id="A0A846Z864"/>
<keyword evidence="2" id="KW-0560">Oxidoreductase</keyword>
<sequence length="288" mass="28628">MVYLGESMATTAAPVPVRSPLPRSLAGRTAVILGGSSGIGLAAAELLASFGARILLVGRDKERLDAAVTRVNAAAARPNTAGAPSGTSDMAGIPAEVHGMSADVADDDALEEVFERAGTVDHVLLTAGRPSDAGPVSGLTRETARVAVGEPVGSVLTVARAAVPRMRPGGSITLASGILVARPRPGMSALVAAAGAVETLARALAVELAPARLRVNAIRFGAMDTPLLRALYGVGGAAGDAAMAEAGGGMPLGRFGTAEEAASAALFLMANPYMSGEVLTVDGGQSLA</sequence>
<dbReference type="PRINTS" id="PR00081">
    <property type="entry name" value="GDHRDH"/>
</dbReference>
<dbReference type="Pfam" id="PF13561">
    <property type="entry name" value="adh_short_C2"/>
    <property type="match status" value="1"/>
</dbReference>
<accession>A0A846Z864</accession>
<evidence type="ECO:0000256" key="1">
    <source>
        <dbReference type="ARBA" id="ARBA00006484"/>
    </source>
</evidence>
<dbReference type="GO" id="GO:0016491">
    <property type="term" value="F:oxidoreductase activity"/>
    <property type="evidence" value="ECO:0007669"/>
    <property type="project" value="UniProtKB-KW"/>
</dbReference>
<dbReference type="InterPro" id="IPR036291">
    <property type="entry name" value="NAD(P)-bd_dom_sf"/>
</dbReference>
<gene>
    <name evidence="3" type="ORF">HGB48_24035</name>
</gene>
<comment type="similarity">
    <text evidence="1">Belongs to the short-chain dehydrogenases/reductases (SDR) family.</text>
</comment>
<dbReference type="Proteomes" id="UP000579250">
    <property type="component" value="Unassembled WGS sequence"/>
</dbReference>
<dbReference type="EMBL" id="JAAXPI010000041">
    <property type="protein sequence ID" value="NKZ06785.1"/>
    <property type="molecule type" value="Genomic_DNA"/>
</dbReference>
<keyword evidence="4" id="KW-1185">Reference proteome</keyword>
<comment type="caution">
    <text evidence="3">The sequence shown here is derived from an EMBL/GenBank/DDBJ whole genome shotgun (WGS) entry which is preliminary data.</text>
</comment>
<evidence type="ECO:0000313" key="4">
    <source>
        <dbReference type="Proteomes" id="UP000579250"/>
    </source>
</evidence>
<dbReference type="SUPFAM" id="SSF51735">
    <property type="entry name" value="NAD(P)-binding Rossmann-fold domains"/>
    <property type="match status" value="1"/>
</dbReference>
<dbReference type="Gene3D" id="3.40.50.720">
    <property type="entry name" value="NAD(P)-binding Rossmann-like Domain"/>
    <property type="match status" value="1"/>
</dbReference>
<dbReference type="PANTHER" id="PTHR43477:SF1">
    <property type="entry name" value="DIHYDROANTICAPSIN 7-DEHYDROGENASE"/>
    <property type="match status" value="1"/>
</dbReference>